<evidence type="ECO:0000256" key="4">
    <source>
        <dbReference type="ARBA" id="ARBA00022840"/>
    </source>
</evidence>
<dbReference type="InterPro" id="IPR050763">
    <property type="entry name" value="ABC_transporter_ATP-binding"/>
</dbReference>
<dbReference type="PANTHER" id="PTHR42711:SF5">
    <property type="entry name" value="ABC TRANSPORTER ATP-BINDING PROTEIN NATA"/>
    <property type="match status" value="1"/>
</dbReference>
<evidence type="ECO:0000259" key="5">
    <source>
        <dbReference type="PROSITE" id="PS50893"/>
    </source>
</evidence>
<reference evidence="6 7" key="1">
    <citation type="journal article" date="2023" name="Int. J. Syst. Evol. Microbiol.">
        <title>Lactiplantibacillus brownii sp. nov., a novel psychrotolerant species isolated from sauerkraut.</title>
        <authorList>
            <person name="Heng Y.C."/>
            <person name="Silvaraju S."/>
            <person name="Lee J.K.Y."/>
            <person name="Kittelmann S."/>
        </authorList>
    </citation>
    <scope>NUCLEOTIDE SEQUENCE [LARGE SCALE GENOMIC DNA]</scope>
    <source>
        <strain evidence="6 7">WILCCON 0030</strain>
    </source>
</reference>
<dbReference type="PANTHER" id="PTHR42711">
    <property type="entry name" value="ABC TRANSPORTER ATP-BINDING PROTEIN"/>
    <property type="match status" value="1"/>
</dbReference>
<evidence type="ECO:0000313" key="7">
    <source>
        <dbReference type="Proteomes" id="UP001227831"/>
    </source>
</evidence>
<comment type="similarity">
    <text evidence="1">Belongs to the ABC transporter superfamily.</text>
</comment>
<dbReference type="SMART" id="SM00382">
    <property type="entry name" value="AAA"/>
    <property type="match status" value="1"/>
</dbReference>
<organism evidence="6 7">
    <name type="scientific">Lactiplantibacillus brownii</name>
    <dbReference type="NCBI Taxonomy" id="3069269"/>
    <lineage>
        <taxon>Bacteria</taxon>
        <taxon>Bacillati</taxon>
        <taxon>Bacillota</taxon>
        <taxon>Bacilli</taxon>
        <taxon>Lactobacillales</taxon>
        <taxon>Lactobacillaceae</taxon>
        <taxon>Lactiplantibacillus</taxon>
    </lineage>
</organism>
<evidence type="ECO:0000256" key="2">
    <source>
        <dbReference type="ARBA" id="ARBA00022448"/>
    </source>
</evidence>
<dbReference type="InterPro" id="IPR027417">
    <property type="entry name" value="P-loop_NTPase"/>
</dbReference>
<dbReference type="PROSITE" id="PS00211">
    <property type="entry name" value="ABC_TRANSPORTER_1"/>
    <property type="match status" value="1"/>
</dbReference>
<evidence type="ECO:0000256" key="1">
    <source>
        <dbReference type="ARBA" id="ARBA00005417"/>
    </source>
</evidence>
<keyword evidence="7" id="KW-1185">Reference proteome</keyword>
<name>A0ABU1A728_9LACO</name>
<dbReference type="SUPFAM" id="SSF52540">
    <property type="entry name" value="P-loop containing nucleoside triphosphate hydrolases"/>
    <property type="match status" value="1"/>
</dbReference>
<dbReference type="RefSeq" id="WP_308702082.1">
    <property type="nucleotide sequence ID" value="NZ_AP027463.1"/>
</dbReference>
<proteinExistence type="inferred from homology"/>
<dbReference type="Proteomes" id="UP001227831">
    <property type="component" value="Unassembled WGS sequence"/>
</dbReference>
<dbReference type="InterPro" id="IPR003593">
    <property type="entry name" value="AAA+_ATPase"/>
</dbReference>
<evidence type="ECO:0000313" key="6">
    <source>
        <dbReference type="EMBL" id="MDQ7936243.1"/>
    </source>
</evidence>
<comment type="caution">
    <text evidence="6">The sequence shown here is derived from an EMBL/GenBank/DDBJ whole genome shotgun (WGS) entry which is preliminary data.</text>
</comment>
<dbReference type="InterPro" id="IPR003439">
    <property type="entry name" value="ABC_transporter-like_ATP-bd"/>
</dbReference>
<dbReference type="CDD" id="cd03230">
    <property type="entry name" value="ABC_DR_subfamily_A"/>
    <property type="match status" value="1"/>
</dbReference>
<keyword evidence="2" id="KW-0813">Transport</keyword>
<keyword evidence="4 6" id="KW-0067">ATP-binding</keyword>
<dbReference type="EMBL" id="JAVCWF010000001">
    <property type="protein sequence ID" value="MDQ7936243.1"/>
    <property type="molecule type" value="Genomic_DNA"/>
</dbReference>
<accession>A0ABU1A728</accession>
<evidence type="ECO:0000256" key="3">
    <source>
        <dbReference type="ARBA" id="ARBA00022741"/>
    </source>
</evidence>
<feature type="domain" description="ABC transporter" evidence="5">
    <location>
        <begin position="8"/>
        <end position="238"/>
    </location>
</feature>
<dbReference type="Gene3D" id="3.40.50.300">
    <property type="entry name" value="P-loop containing nucleotide triphosphate hydrolases"/>
    <property type="match status" value="1"/>
</dbReference>
<sequence length="308" mass="34681">MQVSDSLIEFRNVDKTLGKRKVIRDLSFKIEKGKIFALLGPNGAGKTTTIRLLTGLLAPTSGQIVFSNKSNQQIDDTFRQNIGVQDDGNLYDNLTVIENLDLWGDFYQMPQELKHHQIDEILRFFDLFDRKNSKVGQLSKGMRQKVSIARAVFHKPKLLILDEPTSGLDPQAMDNLTHYLKKLVKSRNMTVMMCTHQLQGLEKIADSIGILKEGNLIQYGESREIIEAFWPNVVYQVVATPIDKANILLNKDKNVKSVCNADVFEVSLNAGATIANVVTDLVENNVSVSMVEKVDHTIKEVYFETIGR</sequence>
<dbReference type="PROSITE" id="PS50893">
    <property type="entry name" value="ABC_TRANSPORTER_2"/>
    <property type="match status" value="1"/>
</dbReference>
<gene>
    <name evidence="6" type="ORF">RA086_01080</name>
</gene>
<protein>
    <submittedName>
        <fullName evidence="6">ABC transporter ATP-binding protein</fullName>
    </submittedName>
</protein>
<dbReference type="InterPro" id="IPR017871">
    <property type="entry name" value="ABC_transporter-like_CS"/>
</dbReference>
<dbReference type="GO" id="GO:0005524">
    <property type="term" value="F:ATP binding"/>
    <property type="evidence" value="ECO:0007669"/>
    <property type="project" value="UniProtKB-KW"/>
</dbReference>
<dbReference type="Pfam" id="PF00005">
    <property type="entry name" value="ABC_tran"/>
    <property type="match status" value="1"/>
</dbReference>
<keyword evidence="3" id="KW-0547">Nucleotide-binding</keyword>